<organism evidence="1 2">
    <name type="scientific">Pantoea phytobeneficialis</name>
    <dbReference type="NCBI Taxonomy" id="2052056"/>
    <lineage>
        <taxon>Bacteria</taxon>
        <taxon>Pseudomonadati</taxon>
        <taxon>Pseudomonadota</taxon>
        <taxon>Gammaproteobacteria</taxon>
        <taxon>Enterobacterales</taxon>
        <taxon>Erwiniaceae</taxon>
        <taxon>Pantoea</taxon>
    </lineage>
</organism>
<reference evidence="2" key="1">
    <citation type="submission" date="2017-11" db="EMBL/GenBank/DDBJ databases">
        <title>Genome sequence of Pantoea sp. MSR2.</title>
        <authorList>
            <person name="Nascimento F.X."/>
        </authorList>
    </citation>
    <scope>NUCLEOTIDE SEQUENCE [LARGE SCALE GENOMIC DNA]</scope>
    <source>
        <strain evidence="2">MSR2</strain>
    </source>
</reference>
<dbReference type="KEGG" id="ppho:CTZ24_11510"/>
<dbReference type="EMBL" id="CP024636">
    <property type="protein sequence ID" value="QGR07009.1"/>
    <property type="molecule type" value="Genomic_DNA"/>
</dbReference>
<accession>A0AAP9H5M7</accession>
<evidence type="ECO:0000313" key="1">
    <source>
        <dbReference type="EMBL" id="QGR07009.1"/>
    </source>
</evidence>
<dbReference type="AlphaFoldDB" id="A0AAP9H5M7"/>
<sequence>MTEAAKKAEELQRFQLAYYYVLYSQNLEMMYFLIEPIISRNNHFSTLGKTATELAQGLYRLMQ</sequence>
<evidence type="ECO:0000313" key="2">
    <source>
        <dbReference type="Proteomes" id="UP000424872"/>
    </source>
</evidence>
<protein>
    <submittedName>
        <fullName evidence="1">Uncharacterized protein</fullName>
    </submittedName>
</protein>
<dbReference type="Proteomes" id="UP000424872">
    <property type="component" value="Chromosome"/>
</dbReference>
<gene>
    <name evidence="1" type="ORF">CTZ24_11510</name>
</gene>
<name>A0AAP9H5M7_9GAMM</name>
<proteinExistence type="predicted"/>